<evidence type="ECO:0000313" key="3">
    <source>
        <dbReference type="Proteomes" id="UP001230188"/>
    </source>
</evidence>
<dbReference type="InterPro" id="IPR003140">
    <property type="entry name" value="PLipase/COase/thioEstase"/>
</dbReference>
<evidence type="ECO:0000259" key="1">
    <source>
        <dbReference type="Pfam" id="PF02230"/>
    </source>
</evidence>
<dbReference type="GO" id="GO:0016787">
    <property type="term" value="F:hydrolase activity"/>
    <property type="evidence" value="ECO:0007669"/>
    <property type="project" value="InterPro"/>
</dbReference>
<proteinExistence type="predicted"/>
<dbReference type="Proteomes" id="UP001230188">
    <property type="component" value="Unassembled WGS sequence"/>
</dbReference>
<accession>A0AAD7UKP6</accession>
<protein>
    <recommendedName>
        <fullName evidence="1">Phospholipase/carboxylesterase/thioesterase domain-containing protein</fullName>
    </recommendedName>
</protein>
<dbReference type="Pfam" id="PF02230">
    <property type="entry name" value="Abhydrolase_2"/>
    <property type="match status" value="1"/>
</dbReference>
<gene>
    <name evidence="2" type="ORF">CTAYLR_005677</name>
</gene>
<comment type="caution">
    <text evidence="2">The sequence shown here is derived from an EMBL/GenBank/DDBJ whole genome shotgun (WGS) entry which is preliminary data.</text>
</comment>
<dbReference type="SUPFAM" id="SSF53474">
    <property type="entry name" value="alpha/beta-Hydrolases"/>
    <property type="match status" value="1"/>
</dbReference>
<dbReference type="EMBL" id="JAQMWT010000096">
    <property type="protein sequence ID" value="KAJ8610710.1"/>
    <property type="molecule type" value="Genomic_DNA"/>
</dbReference>
<name>A0AAD7UKP6_9STRA</name>
<evidence type="ECO:0000313" key="2">
    <source>
        <dbReference type="EMBL" id="KAJ8610710.1"/>
    </source>
</evidence>
<sequence length="235" mass="24624">MVGWFRAGAAEDATDGIASACAEVTRRVMQLLTTEGLPAASVFVVGFGQGGEVGLRLAATLPLRLGGYVGLFGDGMPVAEKKGLTFEVPVAICVPESAVVETTTADVFRVLPRDDFSRQLDHAVAWLRPRLAGTPPAAPPQRRRGRVSWRIEASDNDATTAYFVVPPGCEGLLGRFPIICCGASFALQARAPGLVATTFYSPTPAATAEAIALRIGRRFCDPAAAEGAAHVCPIT</sequence>
<keyword evidence="3" id="KW-1185">Reference proteome</keyword>
<dbReference type="AlphaFoldDB" id="A0AAD7UKP6"/>
<dbReference type="InterPro" id="IPR029058">
    <property type="entry name" value="AB_hydrolase_fold"/>
</dbReference>
<dbReference type="Gene3D" id="3.40.50.1820">
    <property type="entry name" value="alpha/beta hydrolase"/>
    <property type="match status" value="1"/>
</dbReference>
<feature type="domain" description="Phospholipase/carboxylesterase/thioesterase" evidence="1">
    <location>
        <begin position="14"/>
        <end position="82"/>
    </location>
</feature>
<reference evidence="2" key="1">
    <citation type="submission" date="2023-01" db="EMBL/GenBank/DDBJ databases">
        <title>Metagenome sequencing of chrysophaentin producing Chrysophaeum taylorii.</title>
        <authorList>
            <person name="Davison J."/>
            <person name="Bewley C."/>
        </authorList>
    </citation>
    <scope>NUCLEOTIDE SEQUENCE</scope>
    <source>
        <strain evidence="2">NIES-1699</strain>
    </source>
</reference>
<organism evidence="2 3">
    <name type="scientific">Chrysophaeum taylorii</name>
    <dbReference type="NCBI Taxonomy" id="2483200"/>
    <lineage>
        <taxon>Eukaryota</taxon>
        <taxon>Sar</taxon>
        <taxon>Stramenopiles</taxon>
        <taxon>Ochrophyta</taxon>
        <taxon>Pelagophyceae</taxon>
        <taxon>Pelagomonadales</taxon>
        <taxon>Pelagomonadaceae</taxon>
        <taxon>Chrysophaeum</taxon>
    </lineage>
</organism>